<evidence type="ECO:0000313" key="5">
    <source>
        <dbReference type="Proteomes" id="UP000220797"/>
    </source>
</evidence>
<proteinExistence type="predicted"/>
<feature type="compositionally biased region" description="Low complexity" evidence="1">
    <location>
        <begin position="762"/>
        <end position="771"/>
    </location>
</feature>
<feature type="transmembrane region" description="Helical" evidence="2">
    <location>
        <begin position="189"/>
        <end position="211"/>
    </location>
</feature>
<comment type="caution">
    <text evidence="4">The sequence shown here is derived from an EMBL/GenBank/DDBJ whole genome shotgun (WGS) entry which is preliminary data.</text>
</comment>
<feature type="compositionally biased region" description="Basic and acidic residues" evidence="1">
    <location>
        <begin position="693"/>
        <end position="705"/>
    </location>
</feature>
<dbReference type="Pfam" id="PF04112">
    <property type="entry name" value="Mak10"/>
    <property type="match status" value="1"/>
</dbReference>
<dbReference type="Proteomes" id="UP000220797">
    <property type="component" value="Unassembled WGS sequence"/>
</dbReference>
<dbReference type="AlphaFoldDB" id="A0A1J1GW20"/>
<accession>A0A1J1GW20</accession>
<dbReference type="PANTHER" id="PTHR21373">
    <property type="entry name" value="GLUCOSE REPRESSIBLE PROTEIN MAK10"/>
    <property type="match status" value="1"/>
</dbReference>
<dbReference type="PANTHER" id="PTHR21373:SF0">
    <property type="entry name" value="N-ALPHA-ACETYLTRANSFERASE 35, NATC AUXILIARY SUBUNIT"/>
    <property type="match status" value="1"/>
</dbReference>
<dbReference type="InterPro" id="IPR057983">
    <property type="entry name" value="NAA35-like_N"/>
</dbReference>
<dbReference type="RefSeq" id="XP_028529466.1">
    <property type="nucleotide sequence ID" value="XM_028672966.1"/>
</dbReference>
<keyword evidence="2" id="KW-1133">Transmembrane helix</keyword>
<evidence type="ECO:0000259" key="3">
    <source>
        <dbReference type="Pfam" id="PF04112"/>
    </source>
</evidence>
<evidence type="ECO:0000256" key="1">
    <source>
        <dbReference type="SAM" id="MobiDB-lite"/>
    </source>
</evidence>
<reference evidence="4" key="1">
    <citation type="submission" date="2015-04" db="EMBL/GenBank/DDBJ databases">
        <authorList>
            <consortium name="Pathogen Informatics"/>
        </authorList>
    </citation>
    <scope>NUCLEOTIDE SEQUENCE [LARGE SCALE GENOMIC DNA]</scope>
    <source>
        <strain evidence="4">8A</strain>
    </source>
</reference>
<feature type="domain" description="NAA35-like N-terminal" evidence="3">
    <location>
        <begin position="26"/>
        <end position="114"/>
    </location>
</feature>
<gene>
    <name evidence="4" type="ORF">PGAL8A_00424200</name>
</gene>
<name>A0A1J1GW20_PLAGA</name>
<dbReference type="GeneID" id="39732774"/>
<feature type="transmembrane region" description="Helical" evidence="2">
    <location>
        <begin position="935"/>
        <end position="956"/>
    </location>
</feature>
<keyword evidence="2" id="KW-0472">Membrane</keyword>
<dbReference type="GO" id="GO:0031417">
    <property type="term" value="C:NatC complex"/>
    <property type="evidence" value="ECO:0007669"/>
    <property type="project" value="InterPro"/>
</dbReference>
<keyword evidence="2" id="KW-0812">Transmembrane</keyword>
<dbReference type="OMA" id="DFLMIYF"/>
<keyword evidence="5" id="KW-1185">Reference proteome</keyword>
<dbReference type="EMBL" id="CVMV01000070">
    <property type="protein sequence ID" value="CRG96662.1"/>
    <property type="molecule type" value="Genomic_DNA"/>
</dbReference>
<dbReference type="VEuPathDB" id="PlasmoDB:PGAL8A_00424200"/>
<dbReference type="OrthoDB" id="376025at2759"/>
<evidence type="ECO:0000256" key="2">
    <source>
        <dbReference type="SAM" id="Phobius"/>
    </source>
</evidence>
<protein>
    <recommendedName>
        <fullName evidence="3">NAA35-like N-terminal domain-containing protein</fullName>
    </recommendedName>
</protein>
<sequence length="1151" mass="139347">MSKVKEYINISDFLYMNIKGINEDEIKTKDFSYEKYSCALEIGDSRLDFGIKSHKRISIKECEEKNYLNKELEYNDIIVIMDNLLLQLVKLLNGNHPFLTVLSCYYLHNSNVINCNEKYFFEKVFLRWLTSFSYDSMYIDIFINDNKEFIKYMKDNNLNENANSQKEFIFFNKNECNLIYEESYIKKKIFFFFELFLIFYSCSLEIVDYIITKNYMIHRDDYKYGILNLTDSLIYHCRKNRKYVLKNMFIIKRCFVKFLTKFEEKKNKNKLIYSIFNRIKFIIYFTSILNYITFEFCDISSDTIKEKCTQLLNCVNSINKELNCNIIKYDKKTIKKYFNKYLLMHKLDHVSKHITKMSIDESYNFYKNIINDIKYVGEYFKLINVRSSFFDIKNILHYIKYYSYSNSILTKCISLICLKQLISKEKKIFYDFEKELILKQEIDAECFINNVRNTAENIKIIYSKLVNRIHKSNKEYYKKIDNKINDDSSKNDNNIEKNNQIDSYTKEVYYYYSFFLNIYRKKEKCSSYYGILNDELFNSIEENFFVNFFLFLFLNESYIIMDEIVKNKTNLYVKNIIFNDLNYFGFSTHLLVLFMNFVHFPDTFFIIIEHILKIDKGLNYEKIYENKNFFKKKKFSTTVINKLRCKLRVNFPHLIKCIQKESSIIEIYEELEKFINEYIFELDEDIISKSENNIKEDNSEKDKDNNNINNDNNDNINKYDNNNDNNDNINKYDNNNDDNNTNNDDNNINNDDNINKDDNNDDNNNNINNNDNDNDDDNIFKHDNEYNNFINVTKKRMKFLILCKIFNLFFQYLEIVIKKIINFSFLLSSREHSKLNKFYTEMRTLYILMKILTYNLKLYNLNNEAESIQNYYKCILHTVLIDYNCLSLYISLPSDQEYSFTYYVMSVCYKELSTTLLKNVKLNYTQEFSIYIYSMFYYILYLYSEFLMVYFIHVAYTNINSQQLEKYSFELKYVLWDFCYPDIIKIDFNNYQMNKSLLINFLISKNLKINYSHNKFNIGTKKKLKNLNEVKEKYLNTKNLVNMYSNLIKINNSIKYKFRIFEKSYSDFDINAYFKECINEIAKYIKDLTKSKYDKLYFINIFLKSCEYNLYKSYKKIPPLCIENNSIFLNPNYKVVKNHSFFLSVEKKITI</sequence>
<organism evidence="4 5">
    <name type="scientific">Plasmodium gallinaceum</name>
    <dbReference type="NCBI Taxonomy" id="5849"/>
    <lineage>
        <taxon>Eukaryota</taxon>
        <taxon>Sar</taxon>
        <taxon>Alveolata</taxon>
        <taxon>Apicomplexa</taxon>
        <taxon>Aconoidasida</taxon>
        <taxon>Haemosporida</taxon>
        <taxon>Plasmodiidae</taxon>
        <taxon>Plasmodium</taxon>
        <taxon>Plasmodium (Haemamoeba)</taxon>
    </lineage>
</organism>
<feature type="compositionally biased region" description="Low complexity" evidence="1">
    <location>
        <begin position="706"/>
        <end position="752"/>
    </location>
</feature>
<dbReference type="InterPro" id="IPR007244">
    <property type="entry name" value="Naa35_N"/>
</dbReference>
<evidence type="ECO:0000313" key="4">
    <source>
        <dbReference type="EMBL" id="CRG96662.1"/>
    </source>
</evidence>
<feature type="region of interest" description="Disordered" evidence="1">
    <location>
        <begin position="693"/>
        <end position="776"/>
    </location>
</feature>